<protein>
    <submittedName>
        <fullName evidence="2">Uncharacterized protein</fullName>
    </submittedName>
</protein>
<feature type="region of interest" description="Disordered" evidence="1">
    <location>
        <begin position="106"/>
        <end position="171"/>
    </location>
</feature>
<keyword evidence="3" id="KW-1185">Reference proteome</keyword>
<feature type="compositionally biased region" description="Polar residues" evidence="1">
    <location>
        <begin position="189"/>
        <end position="198"/>
    </location>
</feature>
<feature type="region of interest" description="Disordered" evidence="1">
    <location>
        <begin position="186"/>
        <end position="227"/>
    </location>
</feature>
<evidence type="ECO:0000313" key="2">
    <source>
        <dbReference type="EMBL" id="KAG0144977.1"/>
    </source>
</evidence>
<evidence type="ECO:0000256" key="1">
    <source>
        <dbReference type="SAM" id="MobiDB-lite"/>
    </source>
</evidence>
<organism evidence="2 3">
    <name type="scientific">Cronartium quercuum f. sp. fusiforme G11</name>
    <dbReference type="NCBI Taxonomy" id="708437"/>
    <lineage>
        <taxon>Eukaryota</taxon>
        <taxon>Fungi</taxon>
        <taxon>Dikarya</taxon>
        <taxon>Basidiomycota</taxon>
        <taxon>Pucciniomycotina</taxon>
        <taxon>Pucciniomycetes</taxon>
        <taxon>Pucciniales</taxon>
        <taxon>Coleosporiaceae</taxon>
        <taxon>Cronartium</taxon>
    </lineage>
</organism>
<comment type="caution">
    <text evidence="2">The sequence shown here is derived from an EMBL/GenBank/DDBJ whole genome shotgun (WGS) entry which is preliminary data.</text>
</comment>
<feature type="compositionally biased region" description="Low complexity" evidence="1">
    <location>
        <begin position="329"/>
        <end position="339"/>
    </location>
</feature>
<feature type="region of interest" description="Disordered" evidence="1">
    <location>
        <begin position="252"/>
        <end position="339"/>
    </location>
</feature>
<feature type="compositionally biased region" description="Polar residues" evidence="1">
    <location>
        <begin position="143"/>
        <end position="154"/>
    </location>
</feature>
<feature type="region of interest" description="Disordered" evidence="1">
    <location>
        <begin position="1"/>
        <end position="21"/>
    </location>
</feature>
<accession>A0A9P6NIU8</accession>
<dbReference type="Proteomes" id="UP000886653">
    <property type="component" value="Unassembled WGS sequence"/>
</dbReference>
<name>A0A9P6NIU8_9BASI</name>
<feature type="compositionally biased region" description="Low complexity" evidence="1">
    <location>
        <begin position="126"/>
        <end position="140"/>
    </location>
</feature>
<reference evidence="2" key="1">
    <citation type="submission" date="2013-11" db="EMBL/GenBank/DDBJ databases">
        <title>Genome sequence of the fusiform rust pathogen reveals effectors for host alternation and coevolution with pine.</title>
        <authorList>
            <consortium name="DOE Joint Genome Institute"/>
            <person name="Smith K."/>
            <person name="Pendleton A."/>
            <person name="Kubisiak T."/>
            <person name="Anderson C."/>
            <person name="Salamov A."/>
            <person name="Aerts A."/>
            <person name="Riley R."/>
            <person name="Clum A."/>
            <person name="Lindquist E."/>
            <person name="Ence D."/>
            <person name="Campbell M."/>
            <person name="Kronenberg Z."/>
            <person name="Feau N."/>
            <person name="Dhillon B."/>
            <person name="Hamelin R."/>
            <person name="Burleigh J."/>
            <person name="Smith J."/>
            <person name="Yandell M."/>
            <person name="Nelson C."/>
            <person name="Grigoriev I."/>
            <person name="Davis J."/>
        </authorList>
    </citation>
    <scope>NUCLEOTIDE SEQUENCE</scope>
    <source>
        <strain evidence="2">G11</strain>
    </source>
</reference>
<feature type="compositionally biased region" description="Polar residues" evidence="1">
    <location>
        <begin position="283"/>
        <end position="302"/>
    </location>
</feature>
<dbReference type="AlphaFoldDB" id="A0A9P6NIU8"/>
<gene>
    <name evidence="2" type="ORF">CROQUDRAFT_94433</name>
</gene>
<proteinExistence type="predicted"/>
<dbReference type="EMBL" id="MU167285">
    <property type="protein sequence ID" value="KAG0144977.1"/>
    <property type="molecule type" value="Genomic_DNA"/>
</dbReference>
<dbReference type="OrthoDB" id="2499923at2759"/>
<sequence>MSPPNPNRATTTQPQHPKLRHAASHAIISAGLRKLRPKRSNIEPLSPLALMSSPSISHYSIRSSSSASPPVVFSNLLMNSASTQVPDSGPLPTYLAQLHGIHFVGDPNQDPDLDDDTVSNIVPFKSTSTSTPTSSISLLSDRASLSTNTLSIPRSSEGDPPDERSLTNTDASSSILSLPSVHNHLRSLSPPNISNQRPLSPRTCKAAFPPIDLESPHAPYAPTPPLSPPAMNDPNNVTNKTHPFHIPKTLRKLPSTASMFRKGPKPFTHRAHETSSGSSTSSFLRNQSLESIKPQSNAPSMDNDTDRKISGTYGPLEHFPALPSRAESRSSGRSCTTSTSFNDLRHRFRLTSHAHHHHHPLQRNETVEPCSTDFKTQVNSDVNRTITSKTKGLNGLFSLPITRMRTYSALSGVFKPRKPELSTVPSSSRPSVPTSEVHASISALLSIDSGYEILAYPTESMSSSV</sequence>
<evidence type="ECO:0000313" key="3">
    <source>
        <dbReference type="Proteomes" id="UP000886653"/>
    </source>
</evidence>